<dbReference type="EMBL" id="WHWB01034041">
    <property type="protein sequence ID" value="KAJ7414602.1"/>
    <property type="molecule type" value="Genomic_DNA"/>
</dbReference>
<organism evidence="1 2">
    <name type="scientific">Willisornis vidua</name>
    <name type="common">Xingu scale-backed antbird</name>
    <dbReference type="NCBI Taxonomy" id="1566151"/>
    <lineage>
        <taxon>Eukaryota</taxon>
        <taxon>Metazoa</taxon>
        <taxon>Chordata</taxon>
        <taxon>Craniata</taxon>
        <taxon>Vertebrata</taxon>
        <taxon>Euteleostomi</taxon>
        <taxon>Archelosauria</taxon>
        <taxon>Archosauria</taxon>
        <taxon>Dinosauria</taxon>
        <taxon>Saurischia</taxon>
        <taxon>Theropoda</taxon>
        <taxon>Coelurosauria</taxon>
        <taxon>Aves</taxon>
        <taxon>Neognathae</taxon>
        <taxon>Neoaves</taxon>
        <taxon>Telluraves</taxon>
        <taxon>Australaves</taxon>
        <taxon>Passeriformes</taxon>
        <taxon>Thamnophilidae</taxon>
        <taxon>Willisornis</taxon>
    </lineage>
</organism>
<dbReference type="SUPFAM" id="SSF48350">
    <property type="entry name" value="GTPase activation domain, GAP"/>
    <property type="match status" value="1"/>
</dbReference>
<evidence type="ECO:0000313" key="2">
    <source>
        <dbReference type="Proteomes" id="UP001145742"/>
    </source>
</evidence>
<dbReference type="Proteomes" id="UP001145742">
    <property type="component" value="Unassembled WGS sequence"/>
</dbReference>
<dbReference type="PANTHER" id="PTHR23179">
    <property type="entry name" value="T-CELL ACTIVATION RHO GTPASE ACTIVATING PROTEIN-RELATED"/>
    <property type="match status" value="1"/>
</dbReference>
<dbReference type="PANTHER" id="PTHR23179:SF3">
    <property type="entry name" value="RHO GTPASE-ACTIVATING PROTEIN 20"/>
    <property type="match status" value="1"/>
</dbReference>
<accession>A0ABQ9D414</accession>
<keyword evidence="2" id="KW-1185">Reference proteome</keyword>
<name>A0ABQ9D414_9PASS</name>
<proteinExistence type="predicted"/>
<dbReference type="Gene3D" id="1.10.555.10">
    <property type="entry name" value="Rho GTPase activation protein"/>
    <property type="match status" value="1"/>
</dbReference>
<comment type="caution">
    <text evidence="1">The sequence shown here is derived from an EMBL/GenBank/DDBJ whole genome shotgun (WGS) entry which is preliminary data.</text>
</comment>
<gene>
    <name evidence="1" type="ORF">WISP_83167</name>
</gene>
<protein>
    <submittedName>
        <fullName evidence="1">Uncharacterized protein</fullName>
    </submittedName>
</protein>
<evidence type="ECO:0000313" key="1">
    <source>
        <dbReference type="EMBL" id="KAJ7414602.1"/>
    </source>
</evidence>
<reference evidence="1" key="1">
    <citation type="submission" date="2019-10" db="EMBL/GenBank/DDBJ databases">
        <authorList>
            <person name="Soares A.E.R."/>
            <person name="Aleixo A."/>
            <person name="Schneider P."/>
            <person name="Miyaki C.Y."/>
            <person name="Schneider M.P."/>
            <person name="Mello C."/>
            <person name="Vasconcelos A.T.R."/>
        </authorList>
    </citation>
    <scope>NUCLEOTIDE SEQUENCE</scope>
    <source>
        <tissue evidence="1">Muscle</tissue>
    </source>
</reference>
<sequence>MLCPAVDPHYRKDSEVLEQVQRATDMRKSLKHKSYEEKLRELGVIQPGAKEAQGGTVITLYNYLTGGYSQMGFGLLLGWSVGANVQQKEQQGAVLVHINAGTRQVVAKRHQASRDSPCPILTDAHWPEPLVQGEGPSVPGRMDLANSCFGSWKVLSDSQVLLSTDMALTRGNKRSKKHLLLLQKELVVTKLQRGSTLQPQLCLALDQLCQALKKVWMGTLEGGGHSVPGVWRGCLWTGKAGGISRSSSSRRWLPWPFALRQSPCAAAQVPGQVGSGCSRALFRQPVAALCGEDGSLPQPIQKALDQGADVDMGSQPAVQLAILLKHGQEAASSESPPTAALPAQRIGQHVPTSTMTSSSPAICLGPNLLSPSKEHLLRWRPQWQQVKVLVKFMTENFDAIFGEEMAGPGESPAPIDRLQDRGEWYGQLGRNRSLANIAASED</sequence>
<dbReference type="InterPro" id="IPR008936">
    <property type="entry name" value="Rho_GTPase_activation_prot"/>
</dbReference>